<organism evidence="1 2">
    <name type="scientific">Lysobacter korlensis</name>
    <dbReference type="NCBI Taxonomy" id="553636"/>
    <lineage>
        <taxon>Bacteria</taxon>
        <taxon>Pseudomonadati</taxon>
        <taxon>Pseudomonadota</taxon>
        <taxon>Gammaproteobacteria</taxon>
        <taxon>Lysobacterales</taxon>
        <taxon>Lysobacteraceae</taxon>
        <taxon>Lysobacter</taxon>
    </lineage>
</organism>
<dbReference type="Proteomes" id="UP001589896">
    <property type="component" value="Unassembled WGS sequence"/>
</dbReference>
<name>A0ABV6RT12_9GAMM</name>
<accession>A0ABV6RT12</accession>
<dbReference type="RefSeq" id="WP_386671570.1">
    <property type="nucleotide sequence ID" value="NZ_JBHLTG010000005.1"/>
</dbReference>
<sequence length="41" mass="4231">MFDSPAKREDPGNSSIRRGCGISAGVEVELRARGSGPLTGV</sequence>
<evidence type="ECO:0000313" key="1">
    <source>
        <dbReference type="EMBL" id="MFC0680117.1"/>
    </source>
</evidence>
<protein>
    <submittedName>
        <fullName evidence="1">Uncharacterized protein</fullName>
    </submittedName>
</protein>
<gene>
    <name evidence="1" type="ORF">ACFFGH_19960</name>
</gene>
<keyword evidence="2" id="KW-1185">Reference proteome</keyword>
<evidence type="ECO:0000313" key="2">
    <source>
        <dbReference type="Proteomes" id="UP001589896"/>
    </source>
</evidence>
<proteinExistence type="predicted"/>
<dbReference type="EMBL" id="JBHLTG010000005">
    <property type="protein sequence ID" value="MFC0680117.1"/>
    <property type="molecule type" value="Genomic_DNA"/>
</dbReference>
<reference evidence="1 2" key="1">
    <citation type="submission" date="2024-09" db="EMBL/GenBank/DDBJ databases">
        <authorList>
            <person name="Sun Q."/>
            <person name="Mori K."/>
        </authorList>
    </citation>
    <scope>NUCLEOTIDE SEQUENCE [LARGE SCALE GENOMIC DNA]</scope>
    <source>
        <strain evidence="1 2">KCTC 23076</strain>
    </source>
</reference>
<comment type="caution">
    <text evidence="1">The sequence shown here is derived from an EMBL/GenBank/DDBJ whole genome shotgun (WGS) entry which is preliminary data.</text>
</comment>